<evidence type="ECO:0000313" key="3">
    <source>
        <dbReference type="EMBL" id="KIO44331.1"/>
    </source>
</evidence>
<organism evidence="3 6">
    <name type="scientific">Sanguibacteroides justesenii</name>
    <dbReference type="NCBI Taxonomy" id="1547597"/>
    <lineage>
        <taxon>Bacteria</taxon>
        <taxon>Pseudomonadati</taxon>
        <taxon>Bacteroidota</taxon>
        <taxon>Bacteroidia</taxon>
        <taxon>Bacteroidales</taxon>
        <taxon>Porphyromonadaceae</taxon>
        <taxon>Sanguibacteroides</taxon>
    </lineage>
</organism>
<dbReference type="SUPFAM" id="SSF74653">
    <property type="entry name" value="TolA/TonB C-terminal domain"/>
    <property type="match status" value="1"/>
</dbReference>
<evidence type="ECO:0000313" key="5">
    <source>
        <dbReference type="Proteomes" id="UP000031937"/>
    </source>
</evidence>
<sequence length="300" mass="33840">MTGSNDIKEYLRSNRKGQAANRLEKDALSDPFLYEAMEGLSQISDPMDGLIRLERQLDDRASVGNHFRQRVWGIVAGVIVVTGIALCFLWPVDETEQNVMLSKGGEKADVPGGKIENPVALSRSRKPDSLVENAKPVIMADAERADTVNTEKEDEKMDRAVENIRAKESKMKRTVMGSSVKVDSGMQKTKGDSLMAENVIRFNRYAEKNLKYPKEEVEENKTGEVRLSFEINQKGVPSRIRIADGFSYPVNDEIIRLLVDGPRWKKVDGIGRVEVIVRFELGKERKDDRAVLRLVDFVEK</sequence>
<feature type="transmembrane region" description="Helical" evidence="1">
    <location>
        <begin position="71"/>
        <end position="92"/>
    </location>
</feature>
<accession>A0A0C3RDK2</accession>
<comment type="caution">
    <text evidence="3">The sequence shown here is derived from an EMBL/GenBank/DDBJ whole genome shotgun (WGS) entry which is preliminary data.</text>
</comment>
<dbReference type="AlphaFoldDB" id="A0A0C3RDK2"/>
<keyword evidence="1" id="KW-0472">Membrane</keyword>
<keyword evidence="1" id="KW-0812">Transmembrane</keyword>
<keyword evidence="1" id="KW-1133">Transmembrane helix</keyword>
<dbReference type="EMBL" id="JPIU01000039">
    <property type="protein sequence ID" value="KIO44331.1"/>
    <property type="molecule type" value="Genomic_DNA"/>
</dbReference>
<evidence type="ECO:0000313" key="4">
    <source>
        <dbReference type="EMBL" id="KIO45412.1"/>
    </source>
</evidence>
<dbReference type="Proteomes" id="UP000031980">
    <property type="component" value="Unassembled WGS sequence"/>
</dbReference>
<reference evidence="3 6" key="1">
    <citation type="submission" date="2014-07" db="EMBL/GenBank/DDBJ databases">
        <title>Porphyromonadaceae bacterium OUH 308042 = ATCC BAA-2681 = DSM 28342 draft genome.</title>
        <authorList>
            <person name="Sydenham T.V."/>
            <person name="Hasman H."/>
            <person name="Justensen U.S."/>
        </authorList>
    </citation>
    <scope>NUCLEOTIDE SEQUENCE [LARGE SCALE GENOMIC DNA]</scope>
    <source>
        <strain evidence="3 6">OUH 308042</strain>
    </source>
</reference>
<dbReference type="RefSeq" id="WP_041503348.1">
    <property type="nucleotide sequence ID" value="NZ_JPIT01000018.1"/>
</dbReference>
<keyword evidence="6" id="KW-1185">Reference proteome</keyword>
<evidence type="ECO:0000259" key="2">
    <source>
        <dbReference type="PROSITE" id="PS52015"/>
    </source>
</evidence>
<evidence type="ECO:0000256" key="1">
    <source>
        <dbReference type="SAM" id="Phobius"/>
    </source>
</evidence>
<proteinExistence type="predicted"/>
<dbReference type="InterPro" id="IPR037682">
    <property type="entry name" value="TonB_C"/>
</dbReference>
<dbReference type="Proteomes" id="UP000031937">
    <property type="component" value="Unassembled WGS sequence"/>
</dbReference>
<feature type="domain" description="TonB C-terminal" evidence="2">
    <location>
        <begin position="197"/>
        <end position="288"/>
    </location>
</feature>
<protein>
    <recommendedName>
        <fullName evidence="2">TonB C-terminal domain-containing protein</fullName>
    </recommendedName>
</protein>
<dbReference type="Gene3D" id="3.30.1150.10">
    <property type="match status" value="1"/>
</dbReference>
<dbReference type="EMBL" id="JPIT01000018">
    <property type="protein sequence ID" value="KIO45412.1"/>
    <property type="molecule type" value="Genomic_DNA"/>
</dbReference>
<name>A0A0C3RDK2_9PORP</name>
<reference evidence="4 5" key="2">
    <citation type="submission" date="2014-07" db="EMBL/GenBank/DDBJ databases">
        <title>Porphyromonadaceae bacterium OUH 334697 = ATCC BAA-2682 = DSM 28341 draft genome.</title>
        <authorList>
            <person name="Sydenham T.V."/>
            <person name="Hasman H."/>
            <person name="Justesen U.S."/>
        </authorList>
    </citation>
    <scope>NUCLEOTIDE SEQUENCE [LARGE SCALE GENOMIC DNA]</scope>
    <source>
        <strain evidence="4 5">OUH 334697</strain>
    </source>
</reference>
<dbReference type="PROSITE" id="PS52015">
    <property type="entry name" value="TONB_CTD"/>
    <property type="match status" value="1"/>
</dbReference>
<gene>
    <name evidence="3" type="ORF">BA92_08990</name>
    <name evidence="4" type="ORF">IE90_08335</name>
</gene>
<dbReference type="GO" id="GO:0055085">
    <property type="term" value="P:transmembrane transport"/>
    <property type="evidence" value="ECO:0007669"/>
    <property type="project" value="InterPro"/>
</dbReference>
<evidence type="ECO:0000313" key="6">
    <source>
        <dbReference type="Proteomes" id="UP000031980"/>
    </source>
</evidence>